<proteinExistence type="predicted"/>
<dbReference type="Gene3D" id="3.40.50.2000">
    <property type="entry name" value="Glycogen Phosphorylase B"/>
    <property type="match status" value="2"/>
</dbReference>
<sequence length="406" mass="44034">MSESGGILRRNVLFVHQAAEMYGSDKVLLYLVKGLLSRGRFWPIVVLPEHGPLFAALREAGVEVHVAAIAKVKRAVFTPLGLLGLLGQMLAAVRDYDRVVAGREVAVVHSNTLAVLGGAAWAWRRRVKHLWHVHEIILSPRLVSRAFPWLVRVGSDKVVSNSTLTERWLLSHQPRLKDRSVVIFNGLPSEQDATAEAAQQFRGRTGAKAGQLLVVLAGRLNHWKGQGLLIEAALRLKARGQLSALHIAIVGDTAPGQEALRTVLLDQVATAGLADAVTFVPFVDDIRPVWGAADIAVVPSIEPEPFGMVAIEAMAGKAPVIAAAHGGLLDIVEHEVNGLLVTPRDADALADALHRLAHDAALRERLAAEGKRSQLQRFSAESQVDSFERVYDDLRKAGRSKYSDGK</sequence>
<evidence type="ECO:0000313" key="4">
    <source>
        <dbReference type="Proteomes" id="UP001200741"/>
    </source>
</evidence>
<organism evidence="3 4">
    <name type="scientific">Pelomonas cellulosilytica</name>
    <dbReference type="NCBI Taxonomy" id="2906762"/>
    <lineage>
        <taxon>Bacteria</taxon>
        <taxon>Pseudomonadati</taxon>
        <taxon>Pseudomonadota</taxon>
        <taxon>Betaproteobacteria</taxon>
        <taxon>Burkholderiales</taxon>
        <taxon>Sphaerotilaceae</taxon>
        <taxon>Roseateles</taxon>
    </lineage>
</organism>
<evidence type="ECO:0000259" key="2">
    <source>
        <dbReference type="Pfam" id="PF13439"/>
    </source>
</evidence>
<accession>A0ABS8Y402</accession>
<evidence type="ECO:0000313" key="3">
    <source>
        <dbReference type="EMBL" id="MCE4557826.1"/>
    </source>
</evidence>
<dbReference type="RefSeq" id="WP_233375209.1">
    <property type="nucleotide sequence ID" value="NZ_JAJTWU010000013.1"/>
</dbReference>
<dbReference type="EMBL" id="JAJTWU010000013">
    <property type="protein sequence ID" value="MCE4557826.1"/>
    <property type="molecule type" value="Genomic_DNA"/>
</dbReference>
<feature type="domain" description="Glycosyltransferase subfamily 4-like N-terminal" evidence="2">
    <location>
        <begin position="27"/>
        <end position="188"/>
    </location>
</feature>
<dbReference type="InterPro" id="IPR028098">
    <property type="entry name" value="Glyco_trans_4-like_N"/>
</dbReference>
<dbReference type="Proteomes" id="UP001200741">
    <property type="component" value="Unassembled WGS sequence"/>
</dbReference>
<dbReference type="Pfam" id="PF13439">
    <property type="entry name" value="Glyco_transf_4"/>
    <property type="match status" value="1"/>
</dbReference>
<protein>
    <submittedName>
        <fullName evidence="3">Glycosyltransferase family 4 protein</fullName>
    </submittedName>
</protein>
<dbReference type="PANTHER" id="PTHR12526">
    <property type="entry name" value="GLYCOSYLTRANSFERASE"/>
    <property type="match status" value="1"/>
</dbReference>
<dbReference type="Pfam" id="PF00534">
    <property type="entry name" value="Glycos_transf_1"/>
    <property type="match status" value="1"/>
</dbReference>
<gene>
    <name evidence="3" type="ORF">LXT13_25885</name>
</gene>
<feature type="domain" description="Glycosyl transferase family 1" evidence="1">
    <location>
        <begin position="201"/>
        <end position="372"/>
    </location>
</feature>
<keyword evidence="4" id="KW-1185">Reference proteome</keyword>
<comment type="caution">
    <text evidence="3">The sequence shown here is derived from an EMBL/GenBank/DDBJ whole genome shotgun (WGS) entry which is preliminary data.</text>
</comment>
<evidence type="ECO:0000259" key="1">
    <source>
        <dbReference type="Pfam" id="PF00534"/>
    </source>
</evidence>
<dbReference type="SUPFAM" id="SSF53756">
    <property type="entry name" value="UDP-Glycosyltransferase/glycogen phosphorylase"/>
    <property type="match status" value="1"/>
</dbReference>
<dbReference type="InterPro" id="IPR001296">
    <property type="entry name" value="Glyco_trans_1"/>
</dbReference>
<dbReference type="CDD" id="cd03801">
    <property type="entry name" value="GT4_PimA-like"/>
    <property type="match status" value="1"/>
</dbReference>
<reference evidence="3 4" key="1">
    <citation type="submission" date="2021-12" db="EMBL/GenBank/DDBJ databases">
        <title>Genome seq of P8.</title>
        <authorList>
            <person name="Seo T."/>
        </authorList>
    </citation>
    <scope>NUCLEOTIDE SEQUENCE [LARGE SCALE GENOMIC DNA]</scope>
    <source>
        <strain evidence="3 4">P8</strain>
    </source>
</reference>
<name>A0ABS8Y402_9BURK</name>